<evidence type="ECO:0000259" key="2">
    <source>
        <dbReference type="Pfam" id="PF17661"/>
    </source>
</evidence>
<dbReference type="PANTHER" id="PTHR20837">
    <property type="entry name" value="CENTROSOMAL PROTEIN-RELATED"/>
    <property type="match status" value="1"/>
</dbReference>
<comment type="caution">
    <text evidence="3">The sequence shown here is derived from an EMBL/GenBank/DDBJ whole genome shotgun (WGS) entry which is preliminary data.</text>
</comment>
<organism evidence="3 4">
    <name type="scientific">Staurois parvus</name>
    <dbReference type="NCBI Taxonomy" id="386267"/>
    <lineage>
        <taxon>Eukaryota</taxon>
        <taxon>Metazoa</taxon>
        <taxon>Chordata</taxon>
        <taxon>Craniata</taxon>
        <taxon>Vertebrata</taxon>
        <taxon>Euteleostomi</taxon>
        <taxon>Amphibia</taxon>
        <taxon>Batrachia</taxon>
        <taxon>Anura</taxon>
        <taxon>Neobatrachia</taxon>
        <taxon>Ranoidea</taxon>
        <taxon>Ranidae</taxon>
        <taxon>Staurois</taxon>
    </lineage>
</organism>
<dbReference type="EMBL" id="CATNWA010016089">
    <property type="protein sequence ID" value="CAI9589730.1"/>
    <property type="molecule type" value="Genomic_DNA"/>
</dbReference>
<dbReference type="InterPro" id="IPR052434">
    <property type="entry name" value="Tectonic-like_complex_comp"/>
</dbReference>
<gene>
    <name evidence="3" type="ORF">SPARVUS_LOCUS10941964</name>
</gene>
<feature type="region of interest" description="Disordered" evidence="1">
    <location>
        <begin position="50"/>
        <end position="122"/>
    </location>
</feature>
<name>A0ABN9EY38_9NEOB</name>
<evidence type="ECO:0000313" key="3">
    <source>
        <dbReference type="EMBL" id="CAI9589730.1"/>
    </source>
</evidence>
<feature type="non-terminal residue" evidence="3">
    <location>
        <position position="1"/>
    </location>
</feature>
<protein>
    <recommendedName>
        <fullName evidence="2">DUF5523 domain-containing protein</fullName>
    </recommendedName>
</protein>
<reference evidence="3" key="1">
    <citation type="submission" date="2023-05" db="EMBL/GenBank/DDBJ databases">
        <authorList>
            <person name="Stuckert A."/>
        </authorList>
    </citation>
    <scope>NUCLEOTIDE SEQUENCE</scope>
</reference>
<feature type="compositionally biased region" description="Basic and acidic residues" evidence="1">
    <location>
        <begin position="85"/>
        <end position="98"/>
    </location>
</feature>
<proteinExistence type="predicted"/>
<feature type="compositionally biased region" description="Acidic residues" evidence="1">
    <location>
        <begin position="106"/>
        <end position="117"/>
    </location>
</feature>
<dbReference type="Pfam" id="PF17661">
    <property type="entry name" value="DUF5523"/>
    <property type="match status" value="1"/>
</dbReference>
<accession>A0ABN9EY38</accession>
<dbReference type="Proteomes" id="UP001162483">
    <property type="component" value="Unassembled WGS sequence"/>
</dbReference>
<sequence length="349" mass="39324">PVVSPRTFTRSKPADTVAKFGEEPEVSALQKAKDVEAQLQSRVRFRDSIRTVQKSHVPDGAPLQMNRTISSRFNFDPDPETDEEKDQKKKVEAPKDDVGESSSKVEEEEAEEGEEGMGEDKSLVPEDDLFLIEQTARDFIEITAAEYEGYHNRLQKEKDLLFIPSLRQVPLSQKLPDNMQPRYLEDEGLYVGVRPEVSQANKNILENRILQQDAGKKWFGDDGNILALPNPIKTSTTRPPIFTLHEGLDSALETIYIKAIPSKKSSQYMVGSGGLLGEFQLDIDISGIVFTHHPLFSREHVLANKLSQLYDQYLGRKQKNLAKLLTDKLHALRNAVQTFLQEVPMAPAL</sequence>
<dbReference type="InterPro" id="IPR041510">
    <property type="entry name" value="DUF5523"/>
</dbReference>
<evidence type="ECO:0000256" key="1">
    <source>
        <dbReference type="SAM" id="MobiDB-lite"/>
    </source>
</evidence>
<evidence type="ECO:0000313" key="4">
    <source>
        <dbReference type="Proteomes" id="UP001162483"/>
    </source>
</evidence>
<keyword evidence="4" id="KW-1185">Reference proteome</keyword>
<feature type="domain" description="DUF5523" evidence="2">
    <location>
        <begin position="14"/>
        <end position="258"/>
    </location>
</feature>
<dbReference type="PANTHER" id="PTHR20837:SF7">
    <property type="entry name" value="COILED-COIL AND C2 DOMAIN-CONTAINING PROTEIN 2A"/>
    <property type="match status" value="1"/>
</dbReference>